<protein>
    <submittedName>
        <fullName evidence="1">Uncharacterized protein</fullName>
    </submittedName>
</protein>
<organism evidence="1">
    <name type="scientific">Arundo donax</name>
    <name type="common">Giant reed</name>
    <name type="synonym">Donax arundinaceus</name>
    <dbReference type="NCBI Taxonomy" id="35708"/>
    <lineage>
        <taxon>Eukaryota</taxon>
        <taxon>Viridiplantae</taxon>
        <taxon>Streptophyta</taxon>
        <taxon>Embryophyta</taxon>
        <taxon>Tracheophyta</taxon>
        <taxon>Spermatophyta</taxon>
        <taxon>Magnoliopsida</taxon>
        <taxon>Liliopsida</taxon>
        <taxon>Poales</taxon>
        <taxon>Poaceae</taxon>
        <taxon>PACMAD clade</taxon>
        <taxon>Arundinoideae</taxon>
        <taxon>Arundineae</taxon>
        <taxon>Arundo</taxon>
    </lineage>
</organism>
<proteinExistence type="predicted"/>
<reference evidence="1" key="1">
    <citation type="submission" date="2014-09" db="EMBL/GenBank/DDBJ databases">
        <authorList>
            <person name="Magalhaes I.L.F."/>
            <person name="Oliveira U."/>
            <person name="Santos F.R."/>
            <person name="Vidigal T.H.D.A."/>
            <person name="Brescovit A.D."/>
            <person name="Santos A.J."/>
        </authorList>
    </citation>
    <scope>NUCLEOTIDE SEQUENCE</scope>
    <source>
        <tissue evidence="1">Shoot tissue taken approximately 20 cm above the soil surface</tissue>
    </source>
</reference>
<sequence length="170" mass="19460">MVGNALYWLLCPGRSVILEFDLDGQRLAAIQKPDAHRPSHGILRTDSSELGLVILSKLIIQLWARKVNSDSHDTVKWVLQKTIELDKLLSLRPPMERWRPVLLGFDEDNNVIFILTAIGVFMIQLESMQFTHLFESCFITTYFPYASFYTAGREIGGEDDRTEMLNNTLT</sequence>
<reference evidence="1" key="2">
    <citation type="journal article" date="2015" name="Data Brief">
        <title>Shoot transcriptome of the giant reed, Arundo donax.</title>
        <authorList>
            <person name="Barrero R.A."/>
            <person name="Guerrero F.D."/>
            <person name="Moolhuijzen P."/>
            <person name="Goolsby J.A."/>
            <person name="Tidwell J."/>
            <person name="Bellgard S.E."/>
            <person name="Bellgard M.I."/>
        </authorList>
    </citation>
    <scope>NUCLEOTIDE SEQUENCE</scope>
    <source>
        <tissue evidence="1">Shoot tissue taken approximately 20 cm above the soil surface</tissue>
    </source>
</reference>
<accession>A0A0A9BKL8</accession>
<dbReference type="EMBL" id="GBRH01233391">
    <property type="protein sequence ID" value="JAD64504.1"/>
    <property type="molecule type" value="Transcribed_RNA"/>
</dbReference>
<dbReference type="AlphaFoldDB" id="A0A0A9BKL8"/>
<dbReference type="PANTHER" id="PTHR33186">
    <property type="entry name" value="OS10G0136150 PROTEIN-RELATED"/>
    <property type="match status" value="1"/>
</dbReference>
<dbReference type="PANTHER" id="PTHR33186:SF16">
    <property type="entry name" value="F-BOX ASSOCIATED DOMAIN-CONTAINING PROTEIN"/>
    <property type="match status" value="1"/>
</dbReference>
<name>A0A0A9BKL8_ARUDO</name>
<evidence type="ECO:0000313" key="1">
    <source>
        <dbReference type="EMBL" id="JAD64504.1"/>
    </source>
</evidence>